<reference evidence="5" key="1">
    <citation type="journal article" date="2019" name="Int. J. Syst. Evol. Microbiol.">
        <title>The Global Catalogue of Microorganisms (GCM) 10K type strain sequencing project: providing services to taxonomists for standard genome sequencing and annotation.</title>
        <authorList>
            <consortium name="The Broad Institute Genomics Platform"/>
            <consortium name="The Broad Institute Genome Sequencing Center for Infectious Disease"/>
            <person name="Wu L."/>
            <person name="Ma J."/>
        </authorList>
    </citation>
    <scope>NUCLEOTIDE SEQUENCE [LARGE SCALE GENOMIC DNA]</scope>
    <source>
        <strain evidence="5">KCTC 52165</strain>
    </source>
</reference>
<gene>
    <name evidence="4" type="ORF">ACFOHJ_08530</name>
</gene>
<keyword evidence="5" id="KW-1185">Reference proteome</keyword>
<evidence type="ECO:0000259" key="3">
    <source>
        <dbReference type="Pfam" id="PF19305"/>
    </source>
</evidence>
<evidence type="ECO:0000256" key="1">
    <source>
        <dbReference type="ARBA" id="ARBA00006174"/>
    </source>
</evidence>
<dbReference type="InterPro" id="IPR045336">
    <property type="entry name" value="MmgE_PrpD_N"/>
</dbReference>
<feature type="domain" description="MmgE/PrpD C-terminal" evidence="3">
    <location>
        <begin position="282"/>
        <end position="441"/>
    </location>
</feature>
<evidence type="ECO:0000313" key="4">
    <source>
        <dbReference type="EMBL" id="MFC3206252.1"/>
    </source>
</evidence>
<dbReference type="PANTHER" id="PTHR16943">
    <property type="entry name" value="2-METHYLCITRATE DEHYDRATASE-RELATED"/>
    <property type="match status" value="1"/>
</dbReference>
<dbReference type="InterPro" id="IPR005656">
    <property type="entry name" value="MmgE_PrpD"/>
</dbReference>
<dbReference type="InterPro" id="IPR036148">
    <property type="entry name" value="MmgE/PrpD_sf"/>
</dbReference>
<accession>A0ABV7KAA0</accession>
<comment type="caution">
    <text evidence="4">The sequence shown here is derived from an EMBL/GenBank/DDBJ whole genome shotgun (WGS) entry which is preliminary data.</text>
</comment>
<organism evidence="4 5">
    <name type="scientific">Aquamicrobium soli</name>
    <dbReference type="NCBI Taxonomy" id="1811518"/>
    <lineage>
        <taxon>Bacteria</taxon>
        <taxon>Pseudomonadati</taxon>
        <taxon>Pseudomonadota</taxon>
        <taxon>Alphaproteobacteria</taxon>
        <taxon>Hyphomicrobiales</taxon>
        <taxon>Phyllobacteriaceae</taxon>
        <taxon>Aquamicrobium</taxon>
    </lineage>
</organism>
<sequence>MPHSDGSGISPQAQRLAAYVSAALDTPLPPEVALKTRCHILDTFAAIVSGSRLKVGRLATAFAEAQGGKPEATLIGTAQRVPAVVAALANGMSAHADETDDSHLRGRFHPGCGILPAAFAAGEACGSSGEDLIRAVALGYDVGARAVMSLGFARPDTALHSSHSLGPLFGATAAAAALYRLGPAQVRHAFSYAAQQASGIPFWQRDSEHVEKAFDFGGMGARNGMTAVALVAAGFTAVDDPFSGRHSLFTAFAENPDPEVLVADLGTRFEIIDASIKKWCVGSPIQSVLDAVTALIAAHDIRPQEIAGVTITVPDDRIHIIDNRTMPAVCAQHLAALALSDGTVTFESTHDESRMSDPAVLAMRSKIRLLPSAELTAARPARQAIVEIERIGKETVRHHAKAVRGTPDNPMAVPEIVAKVEDLISPVMGKARTEALIAAVLALDTLGTVRDLGPLLSLQDSGQ</sequence>
<name>A0ABV7KAA0_9HYPH</name>
<dbReference type="InterPro" id="IPR045337">
    <property type="entry name" value="MmgE_PrpD_C"/>
</dbReference>
<dbReference type="Pfam" id="PF19305">
    <property type="entry name" value="MmgE_PrpD_C"/>
    <property type="match status" value="1"/>
</dbReference>
<proteinExistence type="inferred from homology"/>
<dbReference type="Gene3D" id="3.30.1330.120">
    <property type="entry name" value="2-methylcitrate dehydratase PrpD"/>
    <property type="match status" value="1"/>
</dbReference>
<dbReference type="InterPro" id="IPR042183">
    <property type="entry name" value="MmgE/PrpD_sf_1"/>
</dbReference>
<feature type="domain" description="MmgE/PrpD N-terminal" evidence="2">
    <location>
        <begin position="14"/>
        <end position="259"/>
    </location>
</feature>
<dbReference type="InterPro" id="IPR042188">
    <property type="entry name" value="MmgE/PrpD_sf_2"/>
</dbReference>
<protein>
    <submittedName>
        <fullName evidence="4">MmgE/PrpD family protein</fullName>
    </submittedName>
</protein>
<evidence type="ECO:0000313" key="5">
    <source>
        <dbReference type="Proteomes" id="UP001595583"/>
    </source>
</evidence>
<dbReference type="EMBL" id="JBHRTK010000010">
    <property type="protein sequence ID" value="MFC3206252.1"/>
    <property type="molecule type" value="Genomic_DNA"/>
</dbReference>
<evidence type="ECO:0000259" key="2">
    <source>
        <dbReference type="Pfam" id="PF03972"/>
    </source>
</evidence>
<dbReference type="RefSeq" id="WP_378220068.1">
    <property type="nucleotide sequence ID" value="NZ_JBHRTK010000010.1"/>
</dbReference>
<dbReference type="Pfam" id="PF03972">
    <property type="entry name" value="MmgE_PrpD_N"/>
    <property type="match status" value="1"/>
</dbReference>
<dbReference type="Proteomes" id="UP001595583">
    <property type="component" value="Unassembled WGS sequence"/>
</dbReference>
<dbReference type="PANTHER" id="PTHR16943:SF8">
    <property type="entry name" value="2-METHYLCITRATE DEHYDRATASE"/>
    <property type="match status" value="1"/>
</dbReference>
<dbReference type="SUPFAM" id="SSF103378">
    <property type="entry name" value="2-methylcitrate dehydratase PrpD"/>
    <property type="match status" value="1"/>
</dbReference>
<dbReference type="Gene3D" id="1.10.4100.10">
    <property type="entry name" value="2-methylcitrate dehydratase PrpD"/>
    <property type="match status" value="1"/>
</dbReference>
<comment type="similarity">
    <text evidence="1">Belongs to the PrpD family.</text>
</comment>